<gene>
    <name evidence="1" type="ORF">S01H4_40671</name>
</gene>
<evidence type="ECO:0008006" key="2">
    <source>
        <dbReference type="Google" id="ProtNLM"/>
    </source>
</evidence>
<name>X1BDS6_9ZZZZ</name>
<dbReference type="EMBL" id="BART01022178">
    <property type="protein sequence ID" value="GAG93170.1"/>
    <property type="molecule type" value="Genomic_DNA"/>
</dbReference>
<sequence>MSERLSKNFTVDELKCPCCGECKMDAGFITILQSIRTDLGVRFSAVKGGGYRCASYNGSTTGAHVEGKAIDPDLPREYYFRFMELGIKHGLTGIGVKNKGGKFQIHGDSADQIDGKRPRPWIWTY</sequence>
<reference evidence="1" key="1">
    <citation type="journal article" date="2014" name="Front. Microbiol.">
        <title>High frequency of phylogenetically diverse reductive dehalogenase-homologous genes in deep subseafloor sedimentary metagenomes.</title>
        <authorList>
            <person name="Kawai M."/>
            <person name="Futagami T."/>
            <person name="Toyoda A."/>
            <person name="Takaki Y."/>
            <person name="Nishi S."/>
            <person name="Hori S."/>
            <person name="Arai W."/>
            <person name="Tsubouchi T."/>
            <person name="Morono Y."/>
            <person name="Uchiyama I."/>
            <person name="Ito T."/>
            <person name="Fujiyama A."/>
            <person name="Inagaki F."/>
            <person name="Takami H."/>
        </authorList>
    </citation>
    <scope>NUCLEOTIDE SEQUENCE</scope>
    <source>
        <strain evidence="1">Expedition CK06-06</strain>
    </source>
</reference>
<accession>X1BDS6</accession>
<dbReference type="InterPro" id="IPR009045">
    <property type="entry name" value="Zn_M74/Hedgehog-like"/>
</dbReference>
<evidence type="ECO:0000313" key="1">
    <source>
        <dbReference type="EMBL" id="GAG93170.1"/>
    </source>
</evidence>
<dbReference type="SUPFAM" id="SSF55166">
    <property type="entry name" value="Hedgehog/DD-peptidase"/>
    <property type="match status" value="1"/>
</dbReference>
<comment type="caution">
    <text evidence="1">The sequence shown here is derived from an EMBL/GenBank/DDBJ whole genome shotgun (WGS) entry which is preliminary data.</text>
</comment>
<proteinExistence type="predicted"/>
<dbReference type="Gene3D" id="3.30.1380.10">
    <property type="match status" value="1"/>
</dbReference>
<dbReference type="AlphaFoldDB" id="X1BDS6"/>
<protein>
    <recommendedName>
        <fullName evidence="2">Peptidase M15A C-terminal domain-containing protein</fullName>
    </recommendedName>
</protein>
<organism evidence="1">
    <name type="scientific">marine sediment metagenome</name>
    <dbReference type="NCBI Taxonomy" id="412755"/>
    <lineage>
        <taxon>unclassified sequences</taxon>
        <taxon>metagenomes</taxon>
        <taxon>ecological metagenomes</taxon>
    </lineage>
</organism>